<feature type="compositionally biased region" description="Polar residues" evidence="1">
    <location>
        <begin position="18"/>
        <end position="30"/>
    </location>
</feature>
<sequence length="540" mass="59199">MAEGGSGISQPKAAAANAQVSYTEPNSSKITGAHTENRSQSVQSQSKPQYNPQEEQPRPDGTSEAVPVEPKDQDMKDYEPKRETSGSPSASPRSGYLAENAAELGTPAAEPITPAAEPVTPAAEPVTPAAVGANDSLDDVLVDLKKLSIGRDHDGEPDAWSRLGRSLILLVRYGPYKAAKYQVQTANGYNTQGLQKVSNLKTRISHLTYEGEDGEDHYRYSRNNIVGIVGVAFREQKDTNKDYKTAPAAFVKVKWQGIDAAHQKLLTRDTCWITKADLVRLTDLATAEQKISEAWDRQEERYNHWQGQMGRDSPDRSPTPCPLDAFKAQKEERIKRELTMEPSMPRAQSMGLDPEGWSLASRQTTLNNNERFDSIPVKQELNNDDNDLFVNNFSSNGQNANGQNANGQNANGQNANGQNANGQNANGQNANGQNANGQNANGQNANGRDTNGQDTNYVNNNALNNETGSGSTQSRPPPKLSNFYKNWLKRAKIKETDFGDLDDRSIARFEAAAFVYMDSLRQQGYVVEDDMGVNIYGEEP</sequence>
<dbReference type="AlphaFoldDB" id="A0AAD6I9T4"/>
<feature type="compositionally biased region" description="Low complexity" evidence="1">
    <location>
        <begin position="388"/>
        <end position="447"/>
    </location>
</feature>
<feature type="compositionally biased region" description="Basic and acidic residues" evidence="1">
    <location>
        <begin position="69"/>
        <end position="84"/>
    </location>
</feature>
<evidence type="ECO:0000313" key="3">
    <source>
        <dbReference type="Proteomes" id="UP001219568"/>
    </source>
</evidence>
<name>A0AAD6I9T4_PENCN</name>
<keyword evidence="3" id="KW-1185">Reference proteome</keyword>
<gene>
    <name evidence="2" type="ORF">N7460_008215</name>
</gene>
<feature type="region of interest" description="Disordered" evidence="1">
    <location>
        <begin position="1"/>
        <end position="95"/>
    </location>
</feature>
<dbReference type="Proteomes" id="UP001219568">
    <property type="component" value="Unassembled WGS sequence"/>
</dbReference>
<organism evidence="2 3">
    <name type="scientific">Penicillium canescens</name>
    <dbReference type="NCBI Taxonomy" id="5083"/>
    <lineage>
        <taxon>Eukaryota</taxon>
        <taxon>Fungi</taxon>
        <taxon>Dikarya</taxon>
        <taxon>Ascomycota</taxon>
        <taxon>Pezizomycotina</taxon>
        <taxon>Eurotiomycetes</taxon>
        <taxon>Eurotiomycetidae</taxon>
        <taxon>Eurotiales</taxon>
        <taxon>Aspergillaceae</taxon>
        <taxon>Penicillium</taxon>
    </lineage>
</organism>
<protein>
    <submittedName>
        <fullName evidence="2">Uncharacterized protein</fullName>
    </submittedName>
</protein>
<evidence type="ECO:0000313" key="2">
    <source>
        <dbReference type="EMBL" id="KAJ6038444.1"/>
    </source>
</evidence>
<proteinExistence type="predicted"/>
<feature type="region of interest" description="Disordered" evidence="1">
    <location>
        <begin position="374"/>
        <end position="480"/>
    </location>
</feature>
<reference evidence="2" key="1">
    <citation type="journal article" date="2023" name="IMA Fungus">
        <title>Comparative genomic study of the Penicillium genus elucidates a diverse pangenome and 15 lateral gene transfer events.</title>
        <authorList>
            <person name="Petersen C."/>
            <person name="Sorensen T."/>
            <person name="Nielsen M.R."/>
            <person name="Sondergaard T.E."/>
            <person name="Sorensen J.L."/>
            <person name="Fitzpatrick D.A."/>
            <person name="Frisvad J.C."/>
            <person name="Nielsen K.L."/>
        </authorList>
    </citation>
    <scope>NUCLEOTIDE SEQUENCE</scope>
    <source>
        <strain evidence="2">IBT 15450</strain>
    </source>
</reference>
<reference evidence="2" key="2">
    <citation type="submission" date="2023-01" db="EMBL/GenBank/DDBJ databases">
        <authorList>
            <person name="Petersen C."/>
        </authorList>
    </citation>
    <scope>NUCLEOTIDE SEQUENCE</scope>
    <source>
        <strain evidence="2">IBT 15450</strain>
    </source>
</reference>
<dbReference type="EMBL" id="JAQJZL010000009">
    <property type="protein sequence ID" value="KAJ6038444.1"/>
    <property type="molecule type" value="Genomic_DNA"/>
</dbReference>
<feature type="compositionally biased region" description="Polar residues" evidence="1">
    <location>
        <begin position="38"/>
        <end position="54"/>
    </location>
</feature>
<accession>A0AAD6I9T4</accession>
<feature type="compositionally biased region" description="Polar residues" evidence="1">
    <location>
        <begin position="448"/>
        <end position="474"/>
    </location>
</feature>
<evidence type="ECO:0000256" key="1">
    <source>
        <dbReference type="SAM" id="MobiDB-lite"/>
    </source>
</evidence>
<comment type="caution">
    <text evidence="2">The sequence shown here is derived from an EMBL/GenBank/DDBJ whole genome shotgun (WGS) entry which is preliminary data.</text>
</comment>